<dbReference type="Proteomes" id="UP000193427">
    <property type="component" value="Chromosome"/>
</dbReference>
<evidence type="ECO:0000313" key="1">
    <source>
        <dbReference type="EMBL" id="ARN19560.1"/>
    </source>
</evidence>
<sequence>MDTSPSAARRAALHRILWRLHFWAGLIGAPIVLFAALTGLLYVFSPQIEGWRHGHLDRVPVTTPALPLDNQVAVALADAPGSTLRFVVPAHRPGDTTQAYVTAPHAHHADAGGGHDHGLPTGRIVYVDPGTGEVIGQLAEMQRFKTWAKKLHSSALQGDGWRWVLELGASWMLVLFASGLVLWWPRSQADGGRGWKALIPRGGHGRATWRDWHATVAIALGLVLAVVLVTGLTWSRHSGERFRAMQQALGQESTKVPKDLMSAPGDAPLQSWQAVWERAREQAPDIAMSITAPKGPTGVWRAENFDRSQPTQRFTLALDARSGATLFSSGWDEQPLLAQATGVGIPFHRGEFGVWNQALLAFAALAAVFSVVSGLVMWWKRRPKGRVAAPPLGVTQVRQAPVWLWVAVAALGWAMPLFGWSVGVLVLLEAARLFPLSSSRRRPGPTAPR</sequence>
<dbReference type="STRING" id="946333.A4W93_06330"/>
<dbReference type="OrthoDB" id="9791166at2"/>
<evidence type="ECO:0000313" key="2">
    <source>
        <dbReference type="Proteomes" id="UP000193427"/>
    </source>
</evidence>
<dbReference type="InterPro" id="IPR005625">
    <property type="entry name" value="PepSY-ass_TM"/>
</dbReference>
<dbReference type="PANTHER" id="PTHR34219">
    <property type="entry name" value="IRON-REGULATED INNER MEMBRANE PROTEIN-RELATED"/>
    <property type="match status" value="1"/>
</dbReference>
<dbReference type="Pfam" id="PF03929">
    <property type="entry name" value="PepSY_TM"/>
    <property type="match status" value="1"/>
</dbReference>
<name>A0A1W6L5V1_9BURK</name>
<dbReference type="RefSeq" id="WP_157782122.1">
    <property type="nucleotide sequence ID" value="NZ_BSPR01000002.1"/>
</dbReference>
<organism evidence="1 2">
    <name type="scientific">Piscinibacter gummiphilus</name>
    <dbReference type="NCBI Taxonomy" id="946333"/>
    <lineage>
        <taxon>Bacteria</taxon>
        <taxon>Pseudomonadati</taxon>
        <taxon>Pseudomonadota</taxon>
        <taxon>Betaproteobacteria</taxon>
        <taxon>Burkholderiales</taxon>
        <taxon>Sphaerotilaceae</taxon>
        <taxon>Piscinibacter</taxon>
    </lineage>
</organism>
<accession>A0A1W6L5V1</accession>
<gene>
    <name evidence="1" type="ORF">A4W93_06330</name>
</gene>
<proteinExistence type="predicted"/>
<dbReference type="KEGG" id="rgu:A4W93_06330"/>
<reference evidence="1 2" key="1">
    <citation type="submission" date="2016-04" db="EMBL/GenBank/DDBJ databases">
        <title>Complete genome sequence of natural rubber-degrading, novel Gram-negative bacterium, Rhizobacter gummiphilus strain NS21.</title>
        <authorList>
            <person name="Tabata M."/>
            <person name="Kasai D."/>
            <person name="Fukuda M."/>
        </authorList>
    </citation>
    <scope>NUCLEOTIDE SEQUENCE [LARGE SCALE GENOMIC DNA]</scope>
    <source>
        <strain evidence="1 2">NS21</strain>
    </source>
</reference>
<dbReference type="AlphaFoldDB" id="A0A1W6L5V1"/>
<dbReference type="EMBL" id="CP015118">
    <property type="protein sequence ID" value="ARN19560.1"/>
    <property type="molecule type" value="Genomic_DNA"/>
</dbReference>
<protein>
    <submittedName>
        <fullName evidence="1">Uncharacterized protein</fullName>
    </submittedName>
</protein>
<dbReference type="PANTHER" id="PTHR34219:SF1">
    <property type="entry name" value="PEPSY DOMAIN-CONTAINING PROTEIN"/>
    <property type="match status" value="1"/>
</dbReference>
<keyword evidence="2" id="KW-1185">Reference proteome</keyword>